<gene>
    <name evidence="1" type="ORF">SIRAN6962</name>
</gene>
<dbReference type="EMBL" id="LK022848">
    <property type="protein sequence ID" value="CDR10500.1"/>
    <property type="molecule type" value="Genomic_DNA"/>
</dbReference>
<protein>
    <submittedName>
        <fullName evidence="1">Uncharacterized protein</fullName>
    </submittedName>
</protein>
<reference evidence="1" key="1">
    <citation type="submission" date="2014-05" db="EMBL/GenBank/DDBJ databases">
        <authorList>
            <person name="Horn Fabian"/>
        </authorList>
    </citation>
    <scope>NUCLEOTIDE SEQUENCE</scope>
</reference>
<dbReference type="HOGENOM" id="CLU_3430899_0_0_11"/>
<evidence type="ECO:0000313" key="1">
    <source>
        <dbReference type="EMBL" id="CDR10500.1"/>
    </source>
</evidence>
<sequence>MSLAKDALRLANMLLDSR</sequence>
<proteinExistence type="predicted"/>
<organism evidence="1">
    <name type="scientific">Streptomyces iranensis</name>
    <dbReference type="NCBI Taxonomy" id="576784"/>
    <lineage>
        <taxon>Bacteria</taxon>
        <taxon>Bacillati</taxon>
        <taxon>Actinomycetota</taxon>
        <taxon>Actinomycetes</taxon>
        <taxon>Kitasatosporales</taxon>
        <taxon>Streptomycetaceae</taxon>
        <taxon>Streptomyces</taxon>
        <taxon>Streptomyces violaceusniger group</taxon>
    </lineage>
</organism>
<accession>A0A060ZW97</accession>
<name>A0A060ZW97_9ACTN</name>
<dbReference type="AlphaFoldDB" id="A0A060ZW97"/>